<dbReference type="Proteomes" id="UP000606974">
    <property type="component" value="Unassembled WGS sequence"/>
</dbReference>
<dbReference type="PANTHER" id="PTHR33840:SF1">
    <property type="entry name" value="TLE1 PHOSPHOLIPASE DOMAIN-CONTAINING PROTEIN"/>
    <property type="match status" value="1"/>
</dbReference>
<dbReference type="OrthoDB" id="3057168at2759"/>
<evidence type="ECO:0000259" key="2">
    <source>
        <dbReference type="Pfam" id="PF09994"/>
    </source>
</evidence>
<organism evidence="3 4">
    <name type="scientific">Endocarpon pusillum</name>
    <dbReference type="NCBI Taxonomy" id="364733"/>
    <lineage>
        <taxon>Eukaryota</taxon>
        <taxon>Fungi</taxon>
        <taxon>Dikarya</taxon>
        <taxon>Ascomycota</taxon>
        <taxon>Pezizomycotina</taxon>
        <taxon>Eurotiomycetes</taxon>
        <taxon>Chaetothyriomycetidae</taxon>
        <taxon>Verrucariales</taxon>
        <taxon>Verrucariaceae</taxon>
        <taxon>Endocarpon</taxon>
    </lineage>
</organism>
<dbReference type="Pfam" id="PF09994">
    <property type="entry name" value="T6SS_Tle1-like_cat"/>
    <property type="match status" value="1"/>
</dbReference>
<protein>
    <recommendedName>
        <fullName evidence="2">T6SS Phospholipase effector Tle1-like catalytic domain-containing protein</fullName>
    </recommendedName>
</protein>
<dbReference type="AlphaFoldDB" id="A0A8H7ADY1"/>
<evidence type="ECO:0000313" key="4">
    <source>
        <dbReference type="Proteomes" id="UP000606974"/>
    </source>
</evidence>
<feature type="domain" description="T6SS Phospholipase effector Tle1-like catalytic" evidence="2">
    <location>
        <begin position="16"/>
        <end position="320"/>
    </location>
</feature>
<evidence type="ECO:0000256" key="1">
    <source>
        <dbReference type="SAM" id="MobiDB-lite"/>
    </source>
</evidence>
<name>A0A8H7ADY1_9EURO</name>
<accession>A0A8H7ADY1</accession>
<keyword evidence="4" id="KW-1185">Reference proteome</keyword>
<feature type="compositionally biased region" description="Polar residues" evidence="1">
    <location>
        <begin position="390"/>
        <end position="402"/>
    </location>
</feature>
<proteinExistence type="predicted"/>
<comment type="caution">
    <text evidence="3">The sequence shown here is derived from an EMBL/GenBank/DDBJ whole genome shotgun (WGS) entry which is preliminary data.</text>
</comment>
<dbReference type="PANTHER" id="PTHR33840">
    <property type="match status" value="1"/>
</dbReference>
<reference evidence="3" key="1">
    <citation type="submission" date="2020-02" db="EMBL/GenBank/DDBJ databases">
        <authorList>
            <person name="Palmer J.M."/>
        </authorList>
    </citation>
    <scope>NUCLEOTIDE SEQUENCE</scope>
    <source>
        <strain evidence="3">EPUS1.4</strain>
        <tissue evidence="3">Thallus</tissue>
    </source>
</reference>
<feature type="region of interest" description="Disordered" evidence="1">
    <location>
        <begin position="378"/>
        <end position="402"/>
    </location>
</feature>
<gene>
    <name evidence="3" type="ORF">GJ744_000510</name>
</gene>
<dbReference type="EMBL" id="JAACFV010000102">
    <property type="protein sequence ID" value="KAF7505744.1"/>
    <property type="molecule type" value="Genomic_DNA"/>
</dbReference>
<sequence>MAKNGVDPKEIAADPKRIIIACDGTWDDDNYGMEKKNILPWTKETAKPSSNVTRICRSILPFDKEAKKQQIVYYQAGIGSQHTLKDKLWGGLTGFGISEHVREAYAFLCHNWVGNDENDPDQSDEIILLGFSRGAFTARTIAAMVSDLGLLTMKGMSYFFPIFKDWENQIVPGYVSPFQEPWPEDKFPDLKEKPNIKDQAYGDWLQQQGFIKKRNVPIKLVGVWDTVGALGIPSIGFIPHHPALEYTFVDTMVAPNVQHAFQALALDEHRLPFTPTIWETPSGRTDLDLRQCWFPGVHANIGGGYEDTMVPDLTLAWMISRMIDADIIGKDGFDLQYIKWLWQRNKDYYVTKKKTLDWGLGRIDESFTPEFVLTHSRPRTPGQYWETDPKTGQPTNVPCQGTNEHMHASVRIRKGKPGRGLDDHGVYDPSALRGWTCTGVNEKNVKWVLPGHDKKTMEEDKLLPLELDLMKFISPTVYDDLWTIQGS</sequence>
<evidence type="ECO:0000313" key="3">
    <source>
        <dbReference type="EMBL" id="KAF7505744.1"/>
    </source>
</evidence>
<dbReference type="InterPro" id="IPR018712">
    <property type="entry name" value="Tle1-like_cat"/>
</dbReference>